<name>A0A9W8JNV4_9AGAR</name>
<evidence type="ECO:0000313" key="3">
    <source>
        <dbReference type="Proteomes" id="UP001148786"/>
    </source>
</evidence>
<feature type="compositionally biased region" description="Polar residues" evidence="1">
    <location>
        <begin position="394"/>
        <end position="404"/>
    </location>
</feature>
<dbReference type="OrthoDB" id="3067187at2759"/>
<feature type="compositionally biased region" description="Polar residues" evidence="1">
    <location>
        <begin position="419"/>
        <end position="446"/>
    </location>
</feature>
<gene>
    <name evidence="2" type="ORF">NLJ89_g11707</name>
</gene>
<comment type="caution">
    <text evidence="2">The sequence shown here is derived from an EMBL/GenBank/DDBJ whole genome shotgun (WGS) entry which is preliminary data.</text>
</comment>
<dbReference type="EMBL" id="JANKHO010002929">
    <property type="protein sequence ID" value="KAJ3487514.1"/>
    <property type="molecule type" value="Genomic_DNA"/>
</dbReference>
<feature type="region of interest" description="Disordered" evidence="1">
    <location>
        <begin position="386"/>
        <end position="471"/>
    </location>
</feature>
<keyword evidence="3" id="KW-1185">Reference proteome</keyword>
<dbReference type="AlphaFoldDB" id="A0A9W8JNV4"/>
<reference evidence="2" key="1">
    <citation type="submission" date="2022-07" db="EMBL/GenBank/DDBJ databases">
        <title>Genome Sequence of Agrocybe chaxingu.</title>
        <authorList>
            <person name="Buettner E."/>
        </authorList>
    </citation>
    <scope>NUCLEOTIDE SEQUENCE</scope>
    <source>
        <strain evidence="2">MP-N11</strain>
    </source>
</reference>
<feature type="compositionally biased region" description="Low complexity" evidence="1">
    <location>
        <begin position="450"/>
        <end position="463"/>
    </location>
</feature>
<organism evidence="2 3">
    <name type="scientific">Agrocybe chaxingu</name>
    <dbReference type="NCBI Taxonomy" id="84603"/>
    <lineage>
        <taxon>Eukaryota</taxon>
        <taxon>Fungi</taxon>
        <taxon>Dikarya</taxon>
        <taxon>Basidiomycota</taxon>
        <taxon>Agaricomycotina</taxon>
        <taxon>Agaricomycetes</taxon>
        <taxon>Agaricomycetidae</taxon>
        <taxon>Agaricales</taxon>
        <taxon>Agaricineae</taxon>
        <taxon>Strophariaceae</taxon>
        <taxon>Agrocybe</taxon>
    </lineage>
</organism>
<feature type="region of interest" description="Disordered" evidence="1">
    <location>
        <begin position="155"/>
        <end position="208"/>
    </location>
</feature>
<feature type="region of interest" description="Disordered" evidence="1">
    <location>
        <begin position="1"/>
        <end position="22"/>
    </location>
</feature>
<dbReference type="Proteomes" id="UP001148786">
    <property type="component" value="Unassembled WGS sequence"/>
</dbReference>
<sequence>MTTTQTTAAKSNRNLAVPTKHNGNPFATRGIYRPNAQRLSISLMPLVAQRSLLFRVQADMSRCTTYEEACTSSPEECRGLYTLTPTASAKLVSAVLTSARFSAIPSAVSSASVYSQESWKSPPTSSKLAPSIAAVFLPAVTMDPRRQAIVFSPSVQWSDHSESESEHANVSRDQTNRDSDKDSISESSDSGSSERAIKTPPDSSGSPMQMVQVRVQIVGPEDSLIDPDEDVFARDPPKKTSVHTSANLELYLPPIDLERPLQPLALPAPAASIVEVDNPLAASGTVSGNGHTKKLQKKKVGFTAEAQKRASSKPSKAFGKVISHLSLQPAKREVAAAVKAMQNRKTMNIVHLSPNYKLPELALAEPLNVSFLANVKSPLAIMPAAPADAENGPRKNTSPSNRATTVPFPTVARPKSDTPEASSTASKPEPTQQQPTGPSSTAFSQDQRTRPTTSPLTSPHMTPSYPPSPPS</sequence>
<feature type="compositionally biased region" description="Basic and acidic residues" evidence="1">
    <location>
        <begin position="159"/>
        <end position="184"/>
    </location>
</feature>
<evidence type="ECO:0000256" key="1">
    <source>
        <dbReference type="SAM" id="MobiDB-lite"/>
    </source>
</evidence>
<feature type="compositionally biased region" description="Polar residues" evidence="1">
    <location>
        <begin position="1"/>
        <end position="14"/>
    </location>
</feature>
<proteinExistence type="predicted"/>
<feature type="compositionally biased region" description="Basic residues" evidence="1">
    <location>
        <begin position="291"/>
        <end position="300"/>
    </location>
</feature>
<evidence type="ECO:0000313" key="2">
    <source>
        <dbReference type="EMBL" id="KAJ3487514.1"/>
    </source>
</evidence>
<protein>
    <submittedName>
        <fullName evidence="2">Uncharacterized protein</fullName>
    </submittedName>
</protein>
<accession>A0A9W8JNV4</accession>
<feature type="region of interest" description="Disordered" evidence="1">
    <location>
        <begin position="283"/>
        <end position="317"/>
    </location>
</feature>